<organism evidence="3">
    <name type="scientific">Bartonella schoenbuchensis</name>
    <dbReference type="NCBI Taxonomy" id="165694"/>
    <lineage>
        <taxon>Bacteria</taxon>
        <taxon>Pseudomonadati</taxon>
        <taxon>Pseudomonadota</taxon>
        <taxon>Alphaproteobacteria</taxon>
        <taxon>Hyphomicrobiales</taxon>
        <taxon>Bartonellaceae</taxon>
        <taxon>Bartonella</taxon>
    </lineage>
</organism>
<evidence type="ECO:0000259" key="2">
    <source>
        <dbReference type="Pfam" id="PF12849"/>
    </source>
</evidence>
<gene>
    <name evidence="3" type="ORF">BN1046_00012</name>
</gene>
<sequence>MSKLLSVGVGLMCVTALLVDIGNARDQIKIAGSSTVLPYEKIVSEVFGEIYPNFKIPVIESGGSGAGIKEFCRGIGDKTIDIVNSSRPMKSGELQSCFNAGVKDIEEMRIGYDGIVFATNSSGPDWELRSVDVYRALAAQVVVDGKLQLNKVTKWNTVNNALPDWEITVYIPGEKHGTREVFEEKLLAAGCKASGAVEAMEALGMNEKEINAACIAVRKDGKAIDIDGDYSETFAHLMSNKTGIGVLSLSFYENNADKLKVAYINGVVPSSETISNGKYSLSRPLFFYVKKAHFSIVPGLWEYVDFFLSDQMIGPDGPLADYGLVAASKEERQMQRTSFYAGTVMTLK</sequence>
<dbReference type="Pfam" id="PF12849">
    <property type="entry name" value="PBP_like_2"/>
    <property type="match status" value="1"/>
</dbReference>
<dbReference type="InterPro" id="IPR024370">
    <property type="entry name" value="PBP_domain"/>
</dbReference>
<reference evidence="3" key="1">
    <citation type="submission" date="2013-11" db="EMBL/GenBank/DDBJ databases">
        <authorList>
            <person name="GENOMES U."/>
        </authorList>
    </citation>
    <scope>NUCLEOTIDE SEQUENCE</scope>
    <source>
        <strain evidence="3">MVT06</strain>
    </source>
</reference>
<evidence type="ECO:0000256" key="1">
    <source>
        <dbReference type="ARBA" id="ARBA00022729"/>
    </source>
</evidence>
<reference evidence="3" key="2">
    <citation type="submission" date="2014-05" db="EMBL/GenBank/DDBJ databases">
        <title>Genome sequencing of Bartonella spp. isolated from human blood.</title>
        <authorList>
            <person name="Raoult D."/>
        </authorList>
    </citation>
    <scope>NUCLEOTIDE SEQUENCE</scope>
    <source>
        <strain evidence="3">MVT06</strain>
    </source>
</reference>
<dbReference type="SUPFAM" id="SSF53850">
    <property type="entry name" value="Periplasmic binding protein-like II"/>
    <property type="match status" value="1"/>
</dbReference>
<feature type="domain" description="PBP" evidence="2">
    <location>
        <begin position="24"/>
        <end position="310"/>
    </location>
</feature>
<accession>A0A024LPT6</accession>
<dbReference type="EMBL" id="HG977193">
    <property type="protein sequence ID" value="CDP79124.1"/>
    <property type="molecule type" value="Genomic_DNA"/>
</dbReference>
<evidence type="ECO:0000313" key="3">
    <source>
        <dbReference type="EMBL" id="CDP79124.1"/>
    </source>
</evidence>
<proteinExistence type="predicted"/>
<dbReference type="InterPro" id="IPR050811">
    <property type="entry name" value="Phosphate_ABC_transporter"/>
</dbReference>
<dbReference type="PANTHER" id="PTHR30570:SF1">
    <property type="entry name" value="PHOSPHATE-BINDING PROTEIN PSTS"/>
    <property type="match status" value="1"/>
</dbReference>
<dbReference type="AlphaFoldDB" id="A0A024LPT6"/>
<keyword evidence="1" id="KW-0732">Signal</keyword>
<dbReference type="Gene3D" id="3.40.190.10">
    <property type="entry name" value="Periplasmic binding protein-like II"/>
    <property type="match status" value="2"/>
</dbReference>
<protein>
    <submittedName>
        <fullName evidence="3">Periplasmic phosphate binding protein</fullName>
    </submittedName>
</protein>
<dbReference type="PANTHER" id="PTHR30570">
    <property type="entry name" value="PERIPLASMIC PHOSPHATE BINDING COMPONENT OF PHOSPHATE ABC TRANSPORTER"/>
    <property type="match status" value="1"/>
</dbReference>
<name>A0A024LPT6_9HYPH</name>